<dbReference type="Pfam" id="PF08668">
    <property type="entry name" value="HDOD"/>
    <property type="match status" value="1"/>
</dbReference>
<dbReference type="InterPro" id="IPR052340">
    <property type="entry name" value="RNase_Y/CdgJ"/>
</dbReference>
<proteinExistence type="predicted"/>
<dbReference type="PANTHER" id="PTHR33525">
    <property type="match status" value="1"/>
</dbReference>
<name>A0A382QJM1_9ZZZZ</name>
<organism evidence="2">
    <name type="scientific">marine metagenome</name>
    <dbReference type="NCBI Taxonomy" id="408172"/>
    <lineage>
        <taxon>unclassified sequences</taxon>
        <taxon>metagenomes</taxon>
        <taxon>ecological metagenomes</taxon>
    </lineage>
</organism>
<dbReference type="InterPro" id="IPR013976">
    <property type="entry name" value="HDOD"/>
</dbReference>
<accession>A0A382QJM1</accession>
<dbReference type="EMBL" id="UINC01114696">
    <property type="protein sequence ID" value="SVC85187.1"/>
    <property type="molecule type" value="Genomic_DNA"/>
</dbReference>
<dbReference type="SUPFAM" id="SSF109604">
    <property type="entry name" value="HD-domain/PDEase-like"/>
    <property type="match status" value="1"/>
</dbReference>
<gene>
    <name evidence="2" type="ORF">METZ01_LOCUS338041</name>
</gene>
<dbReference type="PROSITE" id="PS51833">
    <property type="entry name" value="HDOD"/>
    <property type="match status" value="1"/>
</dbReference>
<dbReference type="AlphaFoldDB" id="A0A382QJM1"/>
<sequence>MFSFFKKQDPQARLHEILGDYELPRFRKTIFETLSRLRDSKATSADIAEVMSMDADLTSRVMRLVNSLAYAPKTPIKDLDHAVTMLGKSELERVVMMLGAKMAVPKNIPSYVDMDAFWQRAGLRAVIARGLADLTAPPKAG</sequence>
<protein>
    <recommendedName>
        <fullName evidence="1">HDOD domain-containing protein</fullName>
    </recommendedName>
</protein>
<dbReference type="Gene3D" id="1.10.3210.10">
    <property type="entry name" value="Hypothetical protein af1432"/>
    <property type="match status" value="1"/>
</dbReference>
<reference evidence="2" key="1">
    <citation type="submission" date="2018-05" db="EMBL/GenBank/DDBJ databases">
        <authorList>
            <person name="Lanie J.A."/>
            <person name="Ng W.-L."/>
            <person name="Kazmierczak K.M."/>
            <person name="Andrzejewski T.M."/>
            <person name="Davidsen T.M."/>
            <person name="Wayne K.J."/>
            <person name="Tettelin H."/>
            <person name="Glass J.I."/>
            <person name="Rusch D."/>
            <person name="Podicherti R."/>
            <person name="Tsui H.-C.T."/>
            <person name="Winkler M.E."/>
        </authorList>
    </citation>
    <scope>NUCLEOTIDE SEQUENCE</scope>
</reference>
<dbReference type="PANTHER" id="PTHR33525:SF4">
    <property type="entry name" value="CYCLIC DI-GMP PHOSPHODIESTERASE CDGJ"/>
    <property type="match status" value="1"/>
</dbReference>
<feature type="domain" description="HDOD" evidence="1">
    <location>
        <begin position="23"/>
        <end position="141"/>
    </location>
</feature>
<evidence type="ECO:0000313" key="2">
    <source>
        <dbReference type="EMBL" id="SVC85187.1"/>
    </source>
</evidence>
<feature type="non-terminal residue" evidence="2">
    <location>
        <position position="141"/>
    </location>
</feature>
<evidence type="ECO:0000259" key="1">
    <source>
        <dbReference type="PROSITE" id="PS51833"/>
    </source>
</evidence>